<evidence type="ECO:0000313" key="6">
    <source>
        <dbReference type="EMBL" id="QKF66224.1"/>
    </source>
</evidence>
<gene>
    <name evidence="6" type="ORF">AVENP_0653</name>
</gene>
<dbReference type="Gene3D" id="1.10.8.260">
    <property type="entry name" value="HI0933 insert domain-like"/>
    <property type="match status" value="1"/>
</dbReference>
<dbReference type="PANTHER" id="PTHR42887:SF2">
    <property type="entry name" value="OS12G0638800 PROTEIN"/>
    <property type="match status" value="1"/>
</dbReference>
<organism evidence="6 7">
    <name type="scientific">Arcobacter venerupis</name>
    <dbReference type="NCBI Taxonomy" id="1054033"/>
    <lineage>
        <taxon>Bacteria</taxon>
        <taxon>Pseudomonadati</taxon>
        <taxon>Campylobacterota</taxon>
        <taxon>Epsilonproteobacteria</taxon>
        <taxon>Campylobacterales</taxon>
        <taxon>Arcobacteraceae</taxon>
        <taxon>Arcobacter</taxon>
    </lineage>
</organism>
<dbReference type="InterPro" id="IPR036188">
    <property type="entry name" value="FAD/NAD-bd_sf"/>
</dbReference>
<keyword evidence="7" id="KW-1185">Reference proteome</keyword>
<comment type="cofactor">
    <cofactor evidence="1">
        <name>FAD</name>
        <dbReference type="ChEBI" id="CHEBI:57692"/>
    </cofactor>
</comment>
<dbReference type="PANTHER" id="PTHR42887">
    <property type="entry name" value="OS12G0638800 PROTEIN"/>
    <property type="match status" value="1"/>
</dbReference>
<keyword evidence="2" id="KW-0285">Flavoprotein</keyword>
<dbReference type="InterPro" id="IPR023166">
    <property type="entry name" value="BaiN-like_dom_sf"/>
</dbReference>
<dbReference type="SUPFAM" id="SSF160996">
    <property type="entry name" value="HI0933 insert domain-like"/>
    <property type="match status" value="1"/>
</dbReference>
<dbReference type="Gene3D" id="3.50.50.60">
    <property type="entry name" value="FAD/NAD(P)-binding domain"/>
    <property type="match status" value="1"/>
</dbReference>
<evidence type="ECO:0000256" key="1">
    <source>
        <dbReference type="ARBA" id="ARBA00001974"/>
    </source>
</evidence>
<sequence>MLASNLDKKKYKNICLIDTNAKIGSKIKVSGGAKCNITNELVTSNNYLGDREFVKELLKNFSKDDLLAFLNKNGVTPKINPKIVKGTYFCNTSQDVIDMFTKITTHVKKYLNTTVLDLDFDKHFKIKTDSKLIEAKKVVIASGGLSYSMLGASSIAFDIAKKFGHSIIKLEPALVGFTVQKEQFWFKNLAGISMPVFTFVDDKRIEGSLLFAHKGCSGPVILTSSLYWKKGKMAIDFLPKQKLESFLHGNKIISSALPLPKRFIQEFLLSVELEDKSVSKLTNDEKTKLLLLKNYEFSPAGNFGYTKAEVTKGGINTDEINHSSFESLKLKDLYFIGECLDITGELGGFNFQIAFSEGMICARELNK</sequence>
<dbReference type="InterPro" id="IPR004792">
    <property type="entry name" value="BaiN-like"/>
</dbReference>
<dbReference type="SUPFAM" id="SSF51905">
    <property type="entry name" value="FAD/NAD(P)-binding domain"/>
    <property type="match status" value="1"/>
</dbReference>
<accession>A0AAE7B6K0</accession>
<evidence type="ECO:0000256" key="3">
    <source>
        <dbReference type="ARBA" id="ARBA00022827"/>
    </source>
</evidence>
<dbReference type="EMBL" id="CP053840">
    <property type="protein sequence ID" value="QKF66224.1"/>
    <property type="molecule type" value="Genomic_DNA"/>
</dbReference>
<keyword evidence="3" id="KW-0274">FAD</keyword>
<evidence type="ECO:0000259" key="4">
    <source>
        <dbReference type="Pfam" id="PF03486"/>
    </source>
</evidence>
<dbReference type="NCBIfam" id="TIGR00275">
    <property type="entry name" value="aminoacetone oxidase family FAD-binding enzyme"/>
    <property type="match status" value="1"/>
</dbReference>
<dbReference type="Gene3D" id="2.40.30.10">
    <property type="entry name" value="Translation factors"/>
    <property type="match status" value="1"/>
</dbReference>
<name>A0AAE7B6K0_9BACT</name>
<proteinExistence type="predicted"/>
<evidence type="ECO:0000256" key="2">
    <source>
        <dbReference type="ARBA" id="ARBA00022630"/>
    </source>
</evidence>
<evidence type="ECO:0000313" key="7">
    <source>
        <dbReference type="Proteomes" id="UP000503482"/>
    </source>
</evidence>
<dbReference type="Pfam" id="PF03486">
    <property type="entry name" value="HI0933_like"/>
    <property type="match status" value="1"/>
</dbReference>
<protein>
    <submittedName>
        <fullName evidence="6">Flavoprotein, HI0933 family</fullName>
    </submittedName>
</protein>
<dbReference type="InterPro" id="IPR055178">
    <property type="entry name" value="RsdA/BaiN/AoA(So)-like_dom"/>
</dbReference>
<feature type="domain" description="RsdA/BaiN/AoA(So)-like insert" evidence="5">
    <location>
        <begin position="171"/>
        <end position="310"/>
    </location>
</feature>
<dbReference type="Proteomes" id="UP000503482">
    <property type="component" value="Chromosome"/>
</dbReference>
<reference evidence="6 7" key="1">
    <citation type="submission" date="2020-05" db="EMBL/GenBank/DDBJ databases">
        <title>Complete genome sequencing of Campylobacter and Arcobacter type strains.</title>
        <authorList>
            <person name="Miller W.G."/>
            <person name="Yee E."/>
        </authorList>
    </citation>
    <scope>NUCLEOTIDE SEQUENCE [LARGE SCALE GENOMIC DNA]</scope>
    <source>
        <strain evidence="6 7">LMG 26156</strain>
    </source>
</reference>
<dbReference type="Pfam" id="PF22780">
    <property type="entry name" value="HI0933_like_1st"/>
    <property type="match status" value="1"/>
</dbReference>
<feature type="domain" description="RsdA/BaiN/AoA(So)-like Rossmann fold-like" evidence="4">
    <location>
        <begin position="3"/>
        <end position="363"/>
    </location>
</feature>
<dbReference type="KEGG" id="avp:AVENP_0653"/>
<dbReference type="AlphaFoldDB" id="A0AAE7B6K0"/>
<evidence type="ECO:0000259" key="5">
    <source>
        <dbReference type="Pfam" id="PF22780"/>
    </source>
</evidence>
<dbReference type="InterPro" id="IPR057661">
    <property type="entry name" value="RsdA/BaiN/AoA(So)_Rossmann"/>
</dbReference>